<dbReference type="SMART" id="SM00382">
    <property type="entry name" value="AAA"/>
    <property type="match status" value="1"/>
</dbReference>
<dbReference type="SUPFAM" id="SSF52540">
    <property type="entry name" value="P-loop containing nucleoside triphosphate hydrolases"/>
    <property type="match status" value="2"/>
</dbReference>
<dbReference type="Pfam" id="PF12698">
    <property type="entry name" value="ABC2_membrane_3"/>
    <property type="match status" value="2"/>
</dbReference>
<evidence type="ECO:0000256" key="2">
    <source>
        <dbReference type="ARBA" id="ARBA00008869"/>
    </source>
</evidence>
<evidence type="ECO:0000256" key="7">
    <source>
        <dbReference type="ARBA" id="ARBA00022840"/>
    </source>
</evidence>
<keyword evidence="7" id="KW-0067">ATP-binding</keyword>
<feature type="transmembrane region" description="Helical" evidence="11">
    <location>
        <begin position="1194"/>
        <end position="1216"/>
    </location>
</feature>
<comment type="similarity">
    <text evidence="2">Belongs to the ABC transporter superfamily. ABCA family.</text>
</comment>
<keyword evidence="3" id="KW-0813">Transport</keyword>
<feature type="non-terminal residue" evidence="13">
    <location>
        <position position="1539"/>
    </location>
</feature>
<dbReference type="GO" id="GO:0005319">
    <property type="term" value="F:lipid transporter activity"/>
    <property type="evidence" value="ECO:0007669"/>
    <property type="project" value="TreeGrafter"/>
</dbReference>
<evidence type="ECO:0000259" key="12">
    <source>
        <dbReference type="PROSITE" id="PS50893"/>
    </source>
</evidence>
<feature type="transmembrane region" description="Helical" evidence="11">
    <location>
        <begin position="137"/>
        <end position="157"/>
    </location>
</feature>
<evidence type="ECO:0000256" key="4">
    <source>
        <dbReference type="ARBA" id="ARBA00022692"/>
    </source>
</evidence>
<sequence length="1539" mass="174402">CFNFDKFIPYKDDTQMMEDGIKMIENDLFWAAIEFVGMDLTTSVMPKKIEYKIRMDVDKVDSTKRVRDKYPRPGTRRRPWPDLKYFLNGFVYIQDMIDHSVIKLQTGLKQDVGIITQQFPYPCYTEDKFIYAISRMLPLFMILAWILTTAMLCKSIVYEKDRRLKEIMKIMGLGNGVHWMAWFINAFVMMFLTNLLLVILLKVGKVLEHSDPSAVLFFLTLFTTVTIIFCFLISVFFSRPNLAACCAGFIYFLGYLPYMLMLQFDDVLPRRVKMSVGLLSNVAFGYGCNFIALWEEQAIGLQWSNMGISPVNDDDFNMLHCITMMIIDMFLYGLATWYIEAVFPGQYGIPKPFYFPFTKSYWCGSSGSNHDRSDNQLGMTNLNPSDTDTMEAEPKDKKIGVAIRNLKKKYASSKKPAVDGLNLNFYQDQITSFLGHNGAGKTTTMSILTGLFPPTDGTAYIHGKDIRYDMDHIRHNLGTCPQHNVLFDWLTVEEHLWFYARLKGASANEVKHELEQMIKDVGLPHKRQELSSNLSGGMKRKLSVAIAFVGNSKTVILDEPTAGVDPYARRAIWQLLLKLKKGRTIILSTHHMDEADVLGDRIAIISQGQLCCVGSSLFLKNRYGNGYYLTLVRSDRDIDEDAILKEQLMTNIEPRPTSAMSATSVRSITKVLPSMPSEVDEGFTEGKSDSDPPTPPNTDAAYPGFSVKKVTSFVKKYVPEAKLVEDNMTELSYQLPDEAARRGDFERLFSELERSHDDLGVSSFGISDTSLEEVFLKVAEENYDDSDELKRNKLDEMADGGRLARNVTRLSFKRKKKLSLLGRMQGTNRVDSTTDLMADQDNESVISGPVSDYGENGFSHCEHEKVTGWRLTLRQFIAIFVKRFHHVRRSKKGFLVEIVLPVLFILMAMTFSLIAPPFSEEPALELHPWHYKPARGDDHLYMFYSNDAPGSTVPVATRMEDTIQTLAGVGNRCLKDHTLQAITKPGQIGKDKYECEPPGDAAFSPYVAFNKTIDCDCSSGWQVCPDNAAGPTPSSRLLPSTDYLLNMTGRDVADWIVKTNKEYDRRSYGGLSFGERDFSAFSGNITDVQQRIERILSAANNGSKVNIADNMFFYDLTEILPALATRDVAKVWFNNRGWIASVSYMNVMNNLILRSNLPKGTDTTEYGIVAINHPMKMTKEQLNDEALYSSFKDVVISICVIFAMSFIPASFTMYLIEERVSNSKHLQFVSGVNPVMYWVTNFFWDMINYLIPCILCIFIFLAFNRQAYVSPVNGPALVCLLFLYGWAMIPLMYPFSRVFSVPSTALVTLKSVNIFLGTVSTMATFIIEFLEQDDESLKDINLVLKQVFLLLPQYCLGRGLFDLAKNQLFADVYAAFGENRLPDPFAWKQVGRNLFSMFMLGILFFTLNLLIEYNFFIKSRLLKQSRDDQEDEDADVAKERRRVLSGGAKDDVLRIEELTKVFSSRGRKGKLTAVDRLCVGVPKGQCFGLLGVNGAGKTTTFKMLTGDERLSKGNAYVNNYSILNDMVQVRHIHWLLSPV</sequence>
<gene>
    <name evidence="13" type="ORF">DPMN_130940</name>
</gene>
<dbReference type="InterPro" id="IPR027417">
    <property type="entry name" value="P-loop_NTPase"/>
</dbReference>
<evidence type="ECO:0000256" key="6">
    <source>
        <dbReference type="ARBA" id="ARBA00022741"/>
    </source>
</evidence>
<dbReference type="Proteomes" id="UP000828390">
    <property type="component" value="Unassembled WGS sequence"/>
</dbReference>
<dbReference type="PANTHER" id="PTHR19229:SF36">
    <property type="entry name" value="ATP-BINDING CASSETTE SUB-FAMILY A MEMBER 2"/>
    <property type="match status" value="1"/>
</dbReference>
<evidence type="ECO:0000313" key="13">
    <source>
        <dbReference type="EMBL" id="KAH3828952.1"/>
    </source>
</evidence>
<feature type="transmembrane region" description="Helical" evidence="11">
    <location>
        <begin position="1394"/>
        <end position="1416"/>
    </location>
</feature>
<dbReference type="PROSITE" id="PS50893">
    <property type="entry name" value="ABC_TRANSPORTER_2"/>
    <property type="match status" value="1"/>
</dbReference>
<keyword evidence="5" id="KW-0677">Repeat</keyword>
<keyword evidence="4 11" id="KW-0812">Transmembrane</keyword>
<dbReference type="InterPro" id="IPR003593">
    <property type="entry name" value="AAA+_ATPase"/>
</dbReference>
<protein>
    <recommendedName>
        <fullName evidence="12">ABC transporter domain-containing protein</fullName>
    </recommendedName>
</protein>
<name>A0A9D4K1M9_DREPO</name>
<dbReference type="FunFam" id="3.40.50.300:FF:000264">
    <property type="entry name" value="ATP-binding cassette, sub-family A (ABC1), member 1"/>
    <property type="match status" value="1"/>
</dbReference>
<reference evidence="13" key="2">
    <citation type="submission" date="2020-11" db="EMBL/GenBank/DDBJ databases">
        <authorList>
            <person name="McCartney M.A."/>
            <person name="Auch B."/>
            <person name="Kono T."/>
            <person name="Mallez S."/>
            <person name="Becker A."/>
            <person name="Gohl D.M."/>
            <person name="Silverstein K.A.T."/>
            <person name="Koren S."/>
            <person name="Bechman K.B."/>
            <person name="Herman A."/>
            <person name="Abrahante J.E."/>
            <person name="Garbe J."/>
        </authorList>
    </citation>
    <scope>NUCLEOTIDE SEQUENCE</scope>
    <source>
        <strain evidence="13">Duluth1</strain>
        <tissue evidence="13">Whole animal</tissue>
    </source>
</reference>
<dbReference type="GO" id="GO:0005524">
    <property type="term" value="F:ATP binding"/>
    <property type="evidence" value="ECO:0007669"/>
    <property type="project" value="UniProtKB-KW"/>
</dbReference>
<evidence type="ECO:0000256" key="11">
    <source>
        <dbReference type="SAM" id="Phobius"/>
    </source>
</evidence>
<evidence type="ECO:0000256" key="9">
    <source>
        <dbReference type="ARBA" id="ARBA00023136"/>
    </source>
</evidence>
<feature type="transmembrane region" description="Helical" evidence="11">
    <location>
        <begin position="274"/>
        <end position="294"/>
    </location>
</feature>
<feature type="transmembrane region" description="Helical" evidence="11">
    <location>
        <begin position="1275"/>
        <end position="1295"/>
    </location>
</feature>
<evidence type="ECO:0000256" key="1">
    <source>
        <dbReference type="ARBA" id="ARBA00004141"/>
    </source>
</evidence>
<keyword evidence="6" id="KW-0547">Nucleotide-binding</keyword>
<dbReference type="InterPro" id="IPR026082">
    <property type="entry name" value="ABCA"/>
</dbReference>
<dbReference type="InterPro" id="IPR013525">
    <property type="entry name" value="ABC2_TM"/>
</dbReference>
<dbReference type="EMBL" id="JAIWYP010000005">
    <property type="protein sequence ID" value="KAH3828952.1"/>
    <property type="molecule type" value="Genomic_DNA"/>
</dbReference>
<dbReference type="InterPro" id="IPR003439">
    <property type="entry name" value="ABC_transporter-like_ATP-bd"/>
</dbReference>
<feature type="transmembrane region" description="Helical" evidence="11">
    <location>
        <begin position="316"/>
        <end position="339"/>
    </location>
</feature>
<feature type="transmembrane region" description="Helical" evidence="11">
    <location>
        <begin position="241"/>
        <end position="262"/>
    </location>
</feature>
<comment type="subcellular location">
    <subcellularLocation>
        <location evidence="1">Membrane</location>
        <topology evidence="1">Multi-pass membrane protein</topology>
    </subcellularLocation>
</comment>
<comment type="caution">
    <text evidence="13">The sequence shown here is derived from an EMBL/GenBank/DDBJ whole genome shotgun (WGS) entry which is preliminary data.</text>
</comment>
<evidence type="ECO:0000256" key="8">
    <source>
        <dbReference type="ARBA" id="ARBA00022989"/>
    </source>
</evidence>
<keyword evidence="8 11" id="KW-1133">Transmembrane helix</keyword>
<feature type="transmembrane region" description="Helical" evidence="11">
    <location>
        <begin position="1237"/>
        <end position="1263"/>
    </location>
</feature>
<dbReference type="Gene3D" id="3.40.50.300">
    <property type="entry name" value="P-loop containing nucleotide triphosphate hydrolases"/>
    <property type="match status" value="2"/>
</dbReference>
<reference evidence="13" key="1">
    <citation type="journal article" date="2019" name="bioRxiv">
        <title>The Genome of the Zebra Mussel, Dreissena polymorpha: A Resource for Invasive Species Research.</title>
        <authorList>
            <person name="McCartney M.A."/>
            <person name="Auch B."/>
            <person name="Kono T."/>
            <person name="Mallez S."/>
            <person name="Zhang Y."/>
            <person name="Obille A."/>
            <person name="Becker A."/>
            <person name="Abrahante J.E."/>
            <person name="Garbe J."/>
            <person name="Badalamenti J.P."/>
            <person name="Herman A."/>
            <person name="Mangelson H."/>
            <person name="Liachko I."/>
            <person name="Sullivan S."/>
            <person name="Sone E.D."/>
            <person name="Koren S."/>
            <person name="Silverstein K.A.T."/>
            <person name="Beckman K.B."/>
            <person name="Gohl D.M."/>
        </authorList>
    </citation>
    <scope>NUCLEOTIDE SEQUENCE</scope>
    <source>
        <strain evidence="13">Duluth1</strain>
        <tissue evidence="13">Whole animal</tissue>
    </source>
</reference>
<evidence type="ECO:0000256" key="5">
    <source>
        <dbReference type="ARBA" id="ARBA00022737"/>
    </source>
</evidence>
<dbReference type="Pfam" id="PF00005">
    <property type="entry name" value="ABC_tran"/>
    <property type="match status" value="2"/>
</dbReference>
<dbReference type="GO" id="GO:0016020">
    <property type="term" value="C:membrane"/>
    <property type="evidence" value="ECO:0007669"/>
    <property type="project" value="UniProtKB-SubCell"/>
</dbReference>
<keyword evidence="9 11" id="KW-0472">Membrane</keyword>
<accession>A0A9D4K1M9</accession>
<evidence type="ECO:0000256" key="3">
    <source>
        <dbReference type="ARBA" id="ARBA00022448"/>
    </source>
</evidence>
<dbReference type="PANTHER" id="PTHR19229">
    <property type="entry name" value="ATP-BINDING CASSETTE TRANSPORTER SUBFAMILY A ABCA"/>
    <property type="match status" value="1"/>
</dbReference>
<dbReference type="PROSITE" id="PS00211">
    <property type="entry name" value="ABC_TRANSPORTER_1"/>
    <property type="match status" value="1"/>
</dbReference>
<keyword evidence="14" id="KW-1185">Reference proteome</keyword>
<organism evidence="13 14">
    <name type="scientific">Dreissena polymorpha</name>
    <name type="common">Zebra mussel</name>
    <name type="synonym">Mytilus polymorpha</name>
    <dbReference type="NCBI Taxonomy" id="45954"/>
    <lineage>
        <taxon>Eukaryota</taxon>
        <taxon>Metazoa</taxon>
        <taxon>Spiralia</taxon>
        <taxon>Lophotrochozoa</taxon>
        <taxon>Mollusca</taxon>
        <taxon>Bivalvia</taxon>
        <taxon>Autobranchia</taxon>
        <taxon>Heteroconchia</taxon>
        <taxon>Euheterodonta</taxon>
        <taxon>Imparidentia</taxon>
        <taxon>Neoheterodontei</taxon>
        <taxon>Myida</taxon>
        <taxon>Dreissenoidea</taxon>
        <taxon>Dreissenidae</taxon>
        <taxon>Dreissena</taxon>
    </lineage>
</organism>
<feature type="domain" description="ABC transporter" evidence="12">
    <location>
        <begin position="401"/>
        <end position="632"/>
    </location>
</feature>
<feature type="transmembrane region" description="Helical" evidence="11">
    <location>
        <begin position="177"/>
        <end position="201"/>
    </location>
</feature>
<proteinExistence type="inferred from homology"/>
<dbReference type="InterPro" id="IPR017871">
    <property type="entry name" value="ABC_transporter-like_CS"/>
</dbReference>
<dbReference type="GO" id="GO:0140359">
    <property type="term" value="F:ABC-type transporter activity"/>
    <property type="evidence" value="ECO:0007669"/>
    <property type="project" value="InterPro"/>
</dbReference>
<dbReference type="GO" id="GO:0016887">
    <property type="term" value="F:ATP hydrolysis activity"/>
    <property type="evidence" value="ECO:0007669"/>
    <property type="project" value="InterPro"/>
</dbReference>
<feature type="transmembrane region" description="Helical" evidence="11">
    <location>
        <begin position="894"/>
        <end position="915"/>
    </location>
</feature>
<feature type="transmembrane region" description="Helical" evidence="11">
    <location>
        <begin position="213"/>
        <end position="235"/>
    </location>
</feature>
<feature type="region of interest" description="Disordered" evidence="10">
    <location>
        <begin position="676"/>
        <end position="703"/>
    </location>
</feature>
<dbReference type="CDD" id="cd03263">
    <property type="entry name" value="ABC_subfamily_A"/>
    <property type="match status" value="1"/>
</dbReference>
<evidence type="ECO:0000256" key="10">
    <source>
        <dbReference type="SAM" id="MobiDB-lite"/>
    </source>
</evidence>
<evidence type="ECO:0000313" key="14">
    <source>
        <dbReference type="Proteomes" id="UP000828390"/>
    </source>
</evidence>